<keyword evidence="2" id="KW-0472">Membrane</keyword>
<dbReference type="GeneID" id="14691737"/>
<accession>K6V8Q2</accession>
<feature type="chain" id="PRO_5003895401" description="Merozoite TRAP-like protein" evidence="3">
    <location>
        <begin position="22"/>
        <end position="377"/>
    </location>
</feature>
<feature type="transmembrane region" description="Helical" evidence="2">
    <location>
        <begin position="314"/>
        <end position="335"/>
    </location>
</feature>
<protein>
    <recommendedName>
        <fullName evidence="6">Merozoite TRAP-like protein</fullName>
    </recommendedName>
</protein>
<dbReference type="OMA" id="NCPFIRE"/>
<keyword evidence="2" id="KW-0812">Transmembrane</keyword>
<dbReference type="KEGG" id="pcy:PCYB_062290"/>
<evidence type="ECO:0008006" key="6">
    <source>
        <dbReference type="Google" id="ProtNLM"/>
    </source>
</evidence>
<reference evidence="4 5" key="1">
    <citation type="journal article" date="2012" name="Nat. Genet.">
        <title>Plasmodium cynomolgi genome sequences provide insight into Plasmodium vivax and the monkey malaria clade.</title>
        <authorList>
            <person name="Tachibana S."/>
            <person name="Sullivan S.A."/>
            <person name="Kawai S."/>
            <person name="Nakamura S."/>
            <person name="Kim H.R."/>
            <person name="Goto N."/>
            <person name="Arisue N."/>
            <person name="Palacpac N.M.Q."/>
            <person name="Honma H."/>
            <person name="Yagi M."/>
            <person name="Tougan T."/>
            <person name="Katakai Y."/>
            <person name="Kaneko O."/>
            <person name="Mita T."/>
            <person name="Kita K."/>
            <person name="Yasutomi Y."/>
            <person name="Sutton P.L."/>
            <person name="Shakhbatyan R."/>
            <person name="Horii T."/>
            <person name="Yasunaga T."/>
            <person name="Barnwell J.W."/>
            <person name="Escalante A.A."/>
            <person name="Carlton J.M."/>
            <person name="Tanabe K."/>
        </authorList>
    </citation>
    <scope>NUCLEOTIDE SEQUENCE [LARGE SCALE GENOMIC DNA]</scope>
    <source>
        <strain evidence="4 5">B</strain>
    </source>
</reference>
<feature type="region of interest" description="Disordered" evidence="1">
    <location>
        <begin position="127"/>
        <end position="158"/>
    </location>
</feature>
<organism evidence="4 5">
    <name type="scientific">Plasmodium cynomolgi (strain B)</name>
    <dbReference type="NCBI Taxonomy" id="1120755"/>
    <lineage>
        <taxon>Eukaryota</taxon>
        <taxon>Sar</taxon>
        <taxon>Alveolata</taxon>
        <taxon>Apicomplexa</taxon>
        <taxon>Aconoidasida</taxon>
        <taxon>Haemosporida</taxon>
        <taxon>Plasmodiidae</taxon>
        <taxon>Plasmodium</taxon>
        <taxon>Plasmodium (Plasmodium)</taxon>
    </lineage>
</organism>
<feature type="signal peptide" evidence="3">
    <location>
        <begin position="1"/>
        <end position="21"/>
    </location>
</feature>
<dbReference type="AlphaFoldDB" id="K6V8Q2"/>
<dbReference type="PhylomeDB" id="K6V8Q2"/>
<keyword evidence="2" id="KW-1133">Transmembrane helix</keyword>
<feature type="compositionally biased region" description="Basic and acidic residues" evidence="1">
    <location>
        <begin position="279"/>
        <end position="288"/>
    </location>
</feature>
<evidence type="ECO:0000256" key="3">
    <source>
        <dbReference type="SAM" id="SignalP"/>
    </source>
</evidence>
<dbReference type="OrthoDB" id="383129at2759"/>
<gene>
    <name evidence="4" type="ORF">PCYB_062290</name>
</gene>
<evidence type="ECO:0000313" key="5">
    <source>
        <dbReference type="Proteomes" id="UP000006319"/>
    </source>
</evidence>
<sequence>MASFKSLLLNIYLFSLIQISCKLTGKKKCEQWDSWSMCKDGISTRICLTDKSVTDKVTCKVCNIWEDWSDCENGKRHRKVVNCPFIREDQDCDPNNSNEENARNNSTIYFNSFDHHDEQGDNIEETLEEESNLPVTGDSSEPTFLEQGPHGERKQHGMSESFAHVGKADATAQQHNEVLTSTAHSEVSPPAGDANNEIHANHPNQDAAHGSHNNSNEAQTNATHPSSHNLGDDHADAAPSSEPKRTKNFRDHKFEDFSSTSGEGQNKNHTEGNTNRSSFYEEKGNQHEHSKHKWRRKYNAGGGSGGAPKFNQTYIASGMGLLFLVTGSAASYALYNGKYKQLSEEAKNENFEVIFNEDIKAGENSKSMYEDEFWALG</sequence>
<feature type="non-terminal residue" evidence="4">
    <location>
        <position position="377"/>
    </location>
</feature>
<feature type="compositionally biased region" description="Polar residues" evidence="1">
    <location>
        <begin position="211"/>
        <end position="229"/>
    </location>
</feature>
<feature type="region of interest" description="Disordered" evidence="1">
    <location>
        <begin position="180"/>
        <end position="293"/>
    </location>
</feature>
<feature type="compositionally biased region" description="Basic and acidic residues" evidence="1">
    <location>
        <begin position="230"/>
        <end position="256"/>
    </location>
</feature>
<dbReference type="EMBL" id="DF157098">
    <property type="protein sequence ID" value="GAB65497.1"/>
    <property type="molecule type" value="Genomic_DNA"/>
</dbReference>
<dbReference type="VEuPathDB" id="PlasmoDB:PCYB_062290"/>
<keyword evidence="3" id="KW-0732">Signal</keyword>
<dbReference type="Proteomes" id="UP000006319">
    <property type="component" value="Chromosome 6"/>
</dbReference>
<evidence type="ECO:0000256" key="2">
    <source>
        <dbReference type="SAM" id="Phobius"/>
    </source>
</evidence>
<name>K6V8Q2_PLACD</name>
<feature type="compositionally biased region" description="Polar residues" evidence="1">
    <location>
        <begin position="133"/>
        <end position="142"/>
    </location>
</feature>
<feature type="compositionally biased region" description="Polar residues" evidence="1">
    <location>
        <begin position="257"/>
        <end position="278"/>
    </location>
</feature>
<dbReference type="eggNOG" id="ENOG502QY0D">
    <property type="taxonomic scope" value="Eukaryota"/>
</dbReference>
<dbReference type="RefSeq" id="XP_004221444.1">
    <property type="nucleotide sequence ID" value="XM_004221396.1"/>
</dbReference>
<keyword evidence="5" id="KW-1185">Reference proteome</keyword>
<evidence type="ECO:0000313" key="4">
    <source>
        <dbReference type="EMBL" id="GAB65497.1"/>
    </source>
</evidence>
<proteinExistence type="predicted"/>
<evidence type="ECO:0000256" key="1">
    <source>
        <dbReference type="SAM" id="MobiDB-lite"/>
    </source>
</evidence>